<name>A0A024HKF9_PSEKB</name>
<dbReference type="Gene3D" id="2.20.25.10">
    <property type="match status" value="1"/>
</dbReference>
<dbReference type="PANTHER" id="PTHR33505:SF4">
    <property type="entry name" value="PROTEIN PREY, MITOCHONDRIAL"/>
    <property type="match status" value="1"/>
</dbReference>
<dbReference type="GeneID" id="72995102"/>
<dbReference type="STRING" id="1301098.PKB_3751"/>
<evidence type="ECO:0000313" key="2">
    <source>
        <dbReference type="EMBL" id="CDF85089.1"/>
    </source>
</evidence>
<accession>A0A024HKF9</accession>
<dbReference type="Pfam" id="PF03966">
    <property type="entry name" value="Trm112p"/>
    <property type="match status" value="1"/>
</dbReference>
<comment type="similarity">
    <text evidence="1">Belongs to the UPF0434 family.</text>
</comment>
<gene>
    <name evidence="2" type="ORF">PKB_3751</name>
</gene>
<dbReference type="SUPFAM" id="SSF158997">
    <property type="entry name" value="Trm112p-like"/>
    <property type="match status" value="1"/>
</dbReference>
<reference evidence="2 3" key="2">
    <citation type="submission" date="2014-05" db="EMBL/GenBank/DDBJ databases">
        <title>Genome sequence of the 3-chlorobenzoate degrading bacterium Pseudomonas knackmussii B13 shows multiple evidence for horizontal gene transfer.</title>
        <authorList>
            <person name="Miyazaki R."/>
            <person name="Bertelli C."/>
            <person name="Falquet L."/>
            <person name="Robinson-Rechavi M."/>
            <person name="Gharib W."/>
            <person name="Roy S."/>
            <person name="Van der Meer J.R."/>
        </authorList>
    </citation>
    <scope>NUCLEOTIDE SEQUENCE [LARGE SCALE GENOMIC DNA]</scope>
    <source>
        <strain evidence="2 3">B13</strain>
    </source>
</reference>
<dbReference type="FunFam" id="2.20.25.10:FF:000002">
    <property type="entry name" value="UPF0434 protein YcaR"/>
    <property type="match status" value="1"/>
</dbReference>
<protein>
    <recommendedName>
        <fullName evidence="1">UPF0434 protein PKB_3751</fullName>
    </recommendedName>
</protein>
<keyword evidence="3" id="KW-1185">Reference proteome</keyword>
<dbReference type="KEGG" id="pkc:PKB_3751"/>
<dbReference type="AlphaFoldDB" id="A0A024HKF9"/>
<dbReference type="GO" id="GO:0005829">
    <property type="term" value="C:cytosol"/>
    <property type="evidence" value="ECO:0007669"/>
    <property type="project" value="TreeGrafter"/>
</dbReference>
<dbReference type="PATRIC" id="fig|1301098.3.peg.3760"/>
<evidence type="ECO:0000256" key="1">
    <source>
        <dbReference type="HAMAP-Rule" id="MF_01187"/>
    </source>
</evidence>
<dbReference type="PANTHER" id="PTHR33505">
    <property type="entry name" value="ZGC:162634"/>
    <property type="match status" value="1"/>
</dbReference>
<organism evidence="2 3">
    <name type="scientific">Pseudomonas knackmussii (strain DSM 6978 / CCUG 54928 / LMG 23759 / B13)</name>
    <dbReference type="NCBI Taxonomy" id="1301098"/>
    <lineage>
        <taxon>Bacteria</taxon>
        <taxon>Pseudomonadati</taxon>
        <taxon>Pseudomonadota</taxon>
        <taxon>Gammaproteobacteria</taxon>
        <taxon>Pseudomonadales</taxon>
        <taxon>Pseudomonadaceae</taxon>
        <taxon>Pseudomonas</taxon>
    </lineage>
</organism>
<proteinExistence type="inferred from homology"/>
<dbReference type="RefSeq" id="WP_009621404.1">
    <property type="nucleotide sequence ID" value="NZ_HG322950.1"/>
</dbReference>
<dbReference type="OrthoDB" id="9812205at2"/>
<dbReference type="InterPro" id="IPR005651">
    <property type="entry name" value="Trm112-like"/>
</dbReference>
<dbReference type="Proteomes" id="UP000025241">
    <property type="component" value="Chromosome I"/>
</dbReference>
<sequence>MDPKLLDILACPLCKGPLKLTDDKSELICKADGLAYPVRDGIPVMLEGEARTLNVDERLDK</sequence>
<dbReference type="HOGENOM" id="CLU_155659_3_1_6"/>
<reference evidence="2 3" key="1">
    <citation type="submission" date="2013-03" db="EMBL/GenBank/DDBJ databases">
        <authorList>
            <person name="Linke B."/>
        </authorList>
    </citation>
    <scope>NUCLEOTIDE SEQUENCE [LARGE SCALE GENOMIC DNA]</scope>
    <source>
        <strain evidence="2 3">B13</strain>
    </source>
</reference>
<evidence type="ECO:0000313" key="3">
    <source>
        <dbReference type="Proteomes" id="UP000025241"/>
    </source>
</evidence>
<dbReference type="HAMAP" id="MF_01187">
    <property type="entry name" value="UPF0434"/>
    <property type="match status" value="1"/>
</dbReference>
<dbReference type="eggNOG" id="COG2835">
    <property type="taxonomic scope" value="Bacteria"/>
</dbReference>
<dbReference type="EMBL" id="HG322950">
    <property type="protein sequence ID" value="CDF85089.1"/>
    <property type="molecule type" value="Genomic_DNA"/>
</dbReference>